<protein>
    <submittedName>
        <fullName evidence="2">Uncharacterized protein</fullName>
    </submittedName>
</protein>
<proteinExistence type="predicted"/>
<keyword evidence="3" id="KW-1185">Reference proteome</keyword>
<gene>
    <name evidence="2" type="ORF">D0U04_19675</name>
</gene>
<accession>A0ABX9KRT3</accession>
<feature type="transmembrane region" description="Helical" evidence="1">
    <location>
        <begin position="69"/>
        <end position="86"/>
    </location>
</feature>
<dbReference type="RefSeq" id="WP_042978892.1">
    <property type="nucleotide sequence ID" value="NZ_JMQC01000008.1"/>
</dbReference>
<feature type="transmembrane region" description="Helical" evidence="1">
    <location>
        <begin position="175"/>
        <end position="193"/>
    </location>
</feature>
<feature type="transmembrane region" description="Helical" evidence="1">
    <location>
        <begin position="37"/>
        <end position="57"/>
    </location>
</feature>
<feature type="transmembrane region" description="Helical" evidence="1">
    <location>
        <begin position="7"/>
        <end position="25"/>
    </location>
</feature>
<feature type="transmembrane region" description="Helical" evidence="1">
    <location>
        <begin position="149"/>
        <end position="169"/>
    </location>
</feature>
<dbReference type="EMBL" id="QVOD01000028">
    <property type="protein sequence ID" value="RFT65092.1"/>
    <property type="molecule type" value="Genomic_DNA"/>
</dbReference>
<reference evidence="2 3" key="1">
    <citation type="submission" date="2018-08" db="EMBL/GenBank/DDBJ databases">
        <title>Bacillus clarus sp. nov. strain PS00077A.</title>
        <authorList>
            <person name="Mendez Acevedo M."/>
            <person name="Carroll L."/>
            <person name="Mukherjee M."/>
            <person name="Wiedmann M."/>
            <person name="Kovac J."/>
        </authorList>
    </citation>
    <scope>NUCLEOTIDE SEQUENCE [LARGE SCALE GENOMIC DNA]</scope>
    <source>
        <strain evidence="2 3">PS00077A</strain>
    </source>
</reference>
<evidence type="ECO:0000313" key="2">
    <source>
        <dbReference type="EMBL" id="RFT65092.1"/>
    </source>
</evidence>
<evidence type="ECO:0000256" key="1">
    <source>
        <dbReference type="SAM" id="Phobius"/>
    </source>
</evidence>
<keyword evidence="1" id="KW-1133">Transmembrane helix</keyword>
<feature type="transmembrane region" description="Helical" evidence="1">
    <location>
        <begin position="214"/>
        <end position="234"/>
    </location>
</feature>
<name>A0ABX9KRT3_9BACI</name>
<evidence type="ECO:0000313" key="3">
    <source>
        <dbReference type="Proteomes" id="UP000264294"/>
    </source>
</evidence>
<comment type="caution">
    <text evidence="2">The sequence shown here is derived from an EMBL/GenBank/DDBJ whole genome shotgun (WGS) entry which is preliminary data.</text>
</comment>
<sequence length="283" mass="32845">MEKSVKILMVLNVLNYLNNFVFMYVNGFMVLEGPTAMWFVSPLLFLTLTSFILATDYKIEYQIFKKEALFDYIIRVIAAVIAFFNYKFEFFSFEYILRFTLVLLLFIASIVLEYGMLRKVKSNVGTIEKNTEDVVTEEEKQNIRKMGKAVRLGVTSFFLVTAGAMNVTVVANLHMYYIAISIGVFIVFLRMNYTKVKLLYLDKNLKKRIYIRDSLYACLGFIFNVFIAIGIFSFGEGEQTLGILIGCLSLYPTIRTNRKIALRHKHIVEVMGDQFSYYYTLKD</sequence>
<keyword evidence="1" id="KW-0812">Transmembrane</keyword>
<dbReference type="Proteomes" id="UP000264294">
    <property type="component" value="Unassembled WGS sequence"/>
</dbReference>
<keyword evidence="1" id="KW-0472">Membrane</keyword>
<organism evidence="2 3">
    <name type="scientific">Bacillus clarus</name>
    <dbReference type="NCBI Taxonomy" id="2338372"/>
    <lineage>
        <taxon>Bacteria</taxon>
        <taxon>Bacillati</taxon>
        <taxon>Bacillota</taxon>
        <taxon>Bacilli</taxon>
        <taxon>Bacillales</taxon>
        <taxon>Bacillaceae</taxon>
        <taxon>Bacillus</taxon>
        <taxon>Bacillus cereus group</taxon>
    </lineage>
</organism>
<feature type="transmembrane region" description="Helical" evidence="1">
    <location>
        <begin position="92"/>
        <end position="112"/>
    </location>
</feature>